<dbReference type="FunFam" id="3.30.230.10:FF:000003">
    <property type="entry name" value="Elongation factor G"/>
    <property type="match status" value="1"/>
</dbReference>
<keyword evidence="4" id="KW-0648">Protein biosynthesis</keyword>
<dbReference type="Pfam" id="PF22042">
    <property type="entry name" value="EF-G_D2"/>
    <property type="match status" value="1"/>
</dbReference>
<dbReference type="InterPro" id="IPR027417">
    <property type="entry name" value="P-loop_NTPase"/>
</dbReference>
<dbReference type="SUPFAM" id="SSF54980">
    <property type="entry name" value="EF-G C-terminal domain-like"/>
    <property type="match status" value="2"/>
</dbReference>
<dbReference type="Gene3D" id="3.30.230.10">
    <property type="match status" value="1"/>
</dbReference>
<dbReference type="GO" id="GO:0005525">
    <property type="term" value="F:GTP binding"/>
    <property type="evidence" value="ECO:0007669"/>
    <property type="project" value="UniProtKB-KW"/>
</dbReference>
<dbReference type="SUPFAM" id="SSF52540">
    <property type="entry name" value="P-loop containing nucleoside triphosphate hydrolases"/>
    <property type="match status" value="1"/>
</dbReference>
<dbReference type="PANTHER" id="PTHR43261:SF6">
    <property type="entry name" value="ELONGATION FACTOR G-LIKE PROTEIN"/>
    <property type="match status" value="1"/>
</dbReference>
<dbReference type="GO" id="GO:0032790">
    <property type="term" value="P:ribosome disassembly"/>
    <property type="evidence" value="ECO:0007669"/>
    <property type="project" value="TreeGrafter"/>
</dbReference>
<dbReference type="SUPFAM" id="SSF50447">
    <property type="entry name" value="Translation proteins"/>
    <property type="match status" value="1"/>
</dbReference>
<evidence type="ECO:0000256" key="2">
    <source>
        <dbReference type="ARBA" id="ARBA00023134"/>
    </source>
</evidence>
<dbReference type="Gene3D" id="3.30.70.240">
    <property type="match status" value="1"/>
</dbReference>
<dbReference type="InterPro" id="IPR005517">
    <property type="entry name" value="Transl_elong_EFG/EF2_IV"/>
</dbReference>
<evidence type="ECO:0000259" key="3">
    <source>
        <dbReference type="PROSITE" id="PS51722"/>
    </source>
</evidence>
<dbReference type="GO" id="GO:0003746">
    <property type="term" value="F:translation elongation factor activity"/>
    <property type="evidence" value="ECO:0007669"/>
    <property type="project" value="UniProtKB-KW"/>
</dbReference>
<dbReference type="CDD" id="cd03713">
    <property type="entry name" value="EFG_mtEFG_C"/>
    <property type="match status" value="1"/>
</dbReference>
<dbReference type="InterPro" id="IPR000795">
    <property type="entry name" value="T_Tr_GTP-bd_dom"/>
</dbReference>
<reference evidence="4" key="1">
    <citation type="submission" date="2019-08" db="EMBL/GenBank/DDBJ databases">
        <authorList>
            <person name="Kucharzyk K."/>
            <person name="Murdoch R.W."/>
            <person name="Higgins S."/>
            <person name="Loffler F."/>
        </authorList>
    </citation>
    <scope>NUCLEOTIDE SEQUENCE</scope>
</reference>
<dbReference type="InterPro" id="IPR035649">
    <property type="entry name" value="EFG_V"/>
</dbReference>
<dbReference type="CDD" id="cd01434">
    <property type="entry name" value="EFG_mtEFG1_IV"/>
    <property type="match status" value="1"/>
</dbReference>
<proteinExistence type="predicted"/>
<dbReference type="CDD" id="cd04170">
    <property type="entry name" value="EF-G_bact"/>
    <property type="match status" value="1"/>
</dbReference>
<dbReference type="InterPro" id="IPR014721">
    <property type="entry name" value="Ribsml_uS5_D2-typ_fold_subgr"/>
</dbReference>
<dbReference type="SMART" id="SM00889">
    <property type="entry name" value="EFG_IV"/>
    <property type="match status" value="1"/>
</dbReference>
<dbReference type="PANTHER" id="PTHR43261">
    <property type="entry name" value="TRANSLATION ELONGATION FACTOR G-RELATED"/>
    <property type="match status" value="1"/>
</dbReference>
<evidence type="ECO:0000256" key="1">
    <source>
        <dbReference type="ARBA" id="ARBA00022741"/>
    </source>
</evidence>
<keyword evidence="1" id="KW-0547">Nucleotide-binding</keyword>
<dbReference type="Gene3D" id="3.30.70.870">
    <property type="entry name" value="Elongation Factor G (Translational Gtpase), domain 3"/>
    <property type="match status" value="1"/>
</dbReference>
<keyword evidence="4" id="KW-0251">Elongation factor</keyword>
<comment type="caution">
    <text evidence="4">The sequence shown here is derived from an EMBL/GenBank/DDBJ whole genome shotgun (WGS) entry which is preliminary data.</text>
</comment>
<protein>
    <submittedName>
        <fullName evidence="4">Elongation factor G</fullName>
    </submittedName>
</protein>
<dbReference type="InterPro" id="IPR005225">
    <property type="entry name" value="Small_GTP-bd"/>
</dbReference>
<dbReference type="Pfam" id="PF03764">
    <property type="entry name" value="EFG_IV"/>
    <property type="match status" value="1"/>
</dbReference>
<dbReference type="NCBIfam" id="NF009381">
    <property type="entry name" value="PRK12740.1-5"/>
    <property type="match status" value="1"/>
</dbReference>
<dbReference type="Gene3D" id="3.40.50.300">
    <property type="entry name" value="P-loop containing nucleotide triphosphate hydrolases"/>
    <property type="match status" value="1"/>
</dbReference>
<feature type="domain" description="Tr-type G" evidence="3">
    <location>
        <begin position="7"/>
        <end position="278"/>
    </location>
</feature>
<gene>
    <name evidence="4" type="primary">fusA_45</name>
    <name evidence="4" type="ORF">SDC9_66045</name>
</gene>
<sequence length="690" mass="74582">MKEYTAKDIRNVGVFGHGGEGKTTLTEAMMLNAGLTDRLGKVENGTTVTDFDPEEISRGISINMALAPFEWKDVKVNIIDAPGFFDFYGEVAAAMALADSALIVVGAVSGPVVGTEKAMAMCKKDHKARMIVINQIDRENANFDKVMAEISAKFGPSVVPIQLPIIEGGVFKGYVDIVHITAKLFDGKGEKETEIPAALNGKAQEYYEKLCEAAAESDDELMEKYLETLELSREELLQGLSVGVREGVVTPVCCVSAVQNIGVYTLMDNIVNYLPSADLAKAPKATNVKSGAEVVVSKDGKFAAQVVKTTFDQFGKYSIIKIYRGSLDVTVAPYNANAEKGEKPTAPVMLRGKKSVSVDKLHAGDIGALPKLQYTATGDTLCDAGDPILFAPIDFPKPSISLAVTAKKQGEDDKVISGLNRIKEEDPTILIEKNPETGDVLIMGLGEMHIDVVCGKLKNKTNVEAAISDPRIPYRETIHTMAEAEGKHKKQSGGSGQYGVVQMRFEPAAEGVDYEFVNAIVGGVVPKEFIPAVEKGLKEALVHGVLAGYPMVGIKATLYDGKYHPVDSKEVAFKSAARLSYKAACVKANPTLIEPIYRYEIFVPSDYVGAISGDLSSRRGRMLGMNPVDGGTVVIAEAPLSEMFKYATDLRSMTQARGSFTSEFVRYEDVPANIAKKIIEQAKKEEEEEE</sequence>
<dbReference type="NCBIfam" id="NF009891">
    <property type="entry name" value="PRK13351.1-1"/>
    <property type="match status" value="1"/>
</dbReference>
<dbReference type="InterPro" id="IPR041095">
    <property type="entry name" value="EFG_II"/>
</dbReference>
<accession>A0A644XU55</accession>
<dbReference type="PRINTS" id="PR00315">
    <property type="entry name" value="ELONGATNFCT"/>
</dbReference>
<dbReference type="InterPro" id="IPR035647">
    <property type="entry name" value="EFG_III/V"/>
</dbReference>
<dbReference type="InterPro" id="IPR000640">
    <property type="entry name" value="EFG_V-like"/>
</dbReference>
<dbReference type="Gene3D" id="2.40.30.10">
    <property type="entry name" value="Translation factors"/>
    <property type="match status" value="1"/>
</dbReference>
<dbReference type="InterPro" id="IPR009000">
    <property type="entry name" value="Transl_B-barrel_sf"/>
</dbReference>
<dbReference type="InterPro" id="IPR047872">
    <property type="entry name" value="EFG_IV"/>
</dbReference>
<dbReference type="PROSITE" id="PS51722">
    <property type="entry name" value="G_TR_2"/>
    <property type="match status" value="1"/>
</dbReference>
<organism evidence="4">
    <name type="scientific">bioreactor metagenome</name>
    <dbReference type="NCBI Taxonomy" id="1076179"/>
    <lineage>
        <taxon>unclassified sequences</taxon>
        <taxon>metagenomes</taxon>
        <taxon>ecological metagenomes</taxon>
    </lineage>
</organism>
<dbReference type="NCBIfam" id="TIGR00231">
    <property type="entry name" value="small_GTP"/>
    <property type="match status" value="1"/>
</dbReference>
<keyword evidence="2" id="KW-0342">GTP-binding</keyword>
<dbReference type="GO" id="GO:0003924">
    <property type="term" value="F:GTPase activity"/>
    <property type="evidence" value="ECO:0007669"/>
    <property type="project" value="InterPro"/>
</dbReference>
<dbReference type="FunFam" id="3.30.70.240:FF:000001">
    <property type="entry name" value="Elongation factor G"/>
    <property type="match status" value="1"/>
</dbReference>
<dbReference type="InterPro" id="IPR020568">
    <property type="entry name" value="Ribosomal_Su5_D2-typ_SF"/>
</dbReference>
<dbReference type="Pfam" id="PF14492">
    <property type="entry name" value="EFG_III"/>
    <property type="match status" value="1"/>
</dbReference>
<dbReference type="InterPro" id="IPR053905">
    <property type="entry name" value="EF-G-like_DII"/>
</dbReference>
<dbReference type="EMBL" id="VSSQ01003210">
    <property type="protein sequence ID" value="MPM19619.1"/>
    <property type="molecule type" value="Genomic_DNA"/>
</dbReference>
<dbReference type="SUPFAM" id="SSF54211">
    <property type="entry name" value="Ribosomal protein S5 domain 2-like"/>
    <property type="match status" value="1"/>
</dbReference>
<dbReference type="AlphaFoldDB" id="A0A644XU55"/>
<dbReference type="Pfam" id="PF00009">
    <property type="entry name" value="GTP_EFTU"/>
    <property type="match status" value="1"/>
</dbReference>
<dbReference type="SMART" id="SM00838">
    <property type="entry name" value="EFG_C"/>
    <property type="match status" value="1"/>
</dbReference>
<name>A0A644XU55_9ZZZZ</name>
<evidence type="ECO:0000313" key="4">
    <source>
        <dbReference type="EMBL" id="MPM19619.1"/>
    </source>
</evidence>
<dbReference type="Pfam" id="PF00679">
    <property type="entry name" value="EFG_C"/>
    <property type="match status" value="1"/>
</dbReference>